<evidence type="ECO:0000313" key="2">
    <source>
        <dbReference type="Proteomes" id="UP000736384"/>
    </source>
</evidence>
<proteinExistence type="predicted"/>
<dbReference type="Proteomes" id="UP000736384">
    <property type="component" value="Unassembled WGS sequence"/>
</dbReference>
<comment type="caution">
    <text evidence="1">The sequence shown here is derived from an EMBL/GenBank/DDBJ whole genome shotgun (WGS) entry which is preliminary data.</text>
</comment>
<reference evidence="1" key="1">
    <citation type="submission" date="2020-03" db="EMBL/GenBank/DDBJ databases">
        <title>Genome assembly of Azotobacter chroococcum W5.</title>
        <authorList>
            <person name="Kannepalli A."/>
        </authorList>
    </citation>
    <scope>NUCLEOTIDE SEQUENCE</scope>
    <source>
        <strain evidence="1">W5</strain>
    </source>
</reference>
<dbReference type="AlphaFoldDB" id="A0AA43Z8Y4"/>
<accession>A0AA43Z8Y4</accession>
<sequence>MTRATDLSEAILARLAAISVANGFHTDIQSVYGFGERKPDRALPPYLLVRIDADEAIKRSCNTAQRMATYSIEGVLSRAAGLQDLQRLHHDILRSLGMGQMPIVSRQRAEWLAEESVEFDPDQNGSTARTLICTLQIHYLEEY</sequence>
<protein>
    <submittedName>
        <fullName evidence="1">Uncharacterized protein</fullName>
    </submittedName>
</protein>
<dbReference type="EMBL" id="JAAPAP010000011">
    <property type="protein sequence ID" value="NHN78567.1"/>
    <property type="molecule type" value="Genomic_DNA"/>
</dbReference>
<dbReference type="RefSeq" id="WP_165893251.1">
    <property type="nucleotide sequence ID" value="NZ_JAAPAP010000011.1"/>
</dbReference>
<name>A0AA43Z8Y4_9GAMM</name>
<organism evidence="1 2">
    <name type="scientific">Azotobacter chroococcum</name>
    <dbReference type="NCBI Taxonomy" id="353"/>
    <lineage>
        <taxon>Bacteria</taxon>
        <taxon>Pseudomonadati</taxon>
        <taxon>Pseudomonadota</taxon>
        <taxon>Gammaproteobacteria</taxon>
        <taxon>Pseudomonadales</taxon>
        <taxon>Pseudomonadaceae</taxon>
        <taxon>Azotobacter</taxon>
    </lineage>
</organism>
<evidence type="ECO:0000313" key="1">
    <source>
        <dbReference type="EMBL" id="NHN78567.1"/>
    </source>
</evidence>
<gene>
    <name evidence="1" type="ORF">HA520_14985</name>
</gene>